<dbReference type="GO" id="GO:0005737">
    <property type="term" value="C:cytoplasm"/>
    <property type="evidence" value="ECO:0007669"/>
    <property type="project" value="UniProtKB-SubCell"/>
</dbReference>
<feature type="compositionally biased region" description="Basic and acidic residues" evidence="11">
    <location>
        <begin position="722"/>
        <end position="731"/>
    </location>
</feature>
<evidence type="ECO:0000313" key="12">
    <source>
        <dbReference type="EMBL" id="GMM45302.1"/>
    </source>
</evidence>
<comment type="similarity">
    <text evidence="3">Belongs to the CND2 (condensin subunit 2) family.</text>
</comment>
<evidence type="ECO:0000313" key="13">
    <source>
        <dbReference type="Proteomes" id="UP001378960"/>
    </source>
</evidence>
<evidence type="ECO:0000256" key="5">
    <source>
        <dbReference type="ARBA" id="ARBA00022454"/>
    </source>
</evidence>
<keyword evidence="10" id="KW-0131">Cell cycle</keyword>
<feature type="compositionally biased region" description="Acidic residues" evidence="11">
    <location>
        <begin position="132"/>
        <end position="153"/>
    </location>
</feature>
<dbReference type="PANTHER" id="PTHR13108:SF9">
    <property type="entry name" value="CONDENSIN COMPLEX SUBUNIT 2"/>
    <property type="match status" value="1"/>
</dbReference>
<feature type="region of interest" description="Disordered" evidence="11">
    <location>
        <begin position="107"/>
        <end position="161"/>
    </location>
</feature>
<dbReference type="Pfam" id="PF05786">
    <property type="entry name" value="Cnd2"/>
    <property type="match status" value="1"/>
</dbReference>
<dbReference type="GO" id="GO:0003682">
    <property type="term" value="F:chromatin binding"/>
    <property type="evidence" value="ECO:0007669"/>
    <property type="project" value="TreeGrafter"/>
</dbReference>
<dbReference type="EMBL" id="BTGB01000002">
    <property type="protein sequence ID" value="GMM45302.1"/>
    <property type="molecule type" value="Genomic_DNA"/>
</dbReference>
<feature type="region of interest" description="Disordered" evidence="11">
    <location>
        <begin position="463"/>
        <end position="491"/>
    </location>
</feature>
<dbReference type="AlphaFoldDB" id="A0AAV5R1Z6"/>
<feature type="compositionally biased region" description="Low complexity" evidence="11">
    <location>
        <begin position="107"/>
        <end position="126"/>
    </location>
</feature>
<dbReference type="GO" id="GO:0000796">
    <property type="term" value="C:condensin complex"/>
    <property type="evidence" value="ECO:0007669"/>
    <property type="project" value="InterPro"/>
</dbReference>
<evidence type="ECO:0000256" key="2">
    <source>
        <dbReference type="ARBA" id="ARBA00004496"/>
    </source>
</evidence>
<dbReference type="Gene3D" id="1.10.10.580">
    <property type="entry name" value="Structural maintenance of chromosome 1. Chain E"/>
    <property type="match status" value="1"/>
</dbReference>
<evidence type="ECO:0000256" key="4">
    <source>
        <dbReference type="ARBA" id="ARBA00016065"/>
    </source>
</evidence>
<gene>
    <name evidence="12" type="ORF">DAPK24_018770</name>
</gene>
<sequence>MIPITGQDTSMDIDVDIGPVSNENFELWIRMATDNKINIENSWNFALIDYFHDFSVLKSNDGNSVDFQKASTTLDGCMKIYSHRVDSAVKDTSTLLSTLNIQSKKSINNANKNNNHNNNIINSTTDNRNDNDNEDGDGDEEDDNEEDIADDPDHEGLPRSRKVKKSKFLASSFNSIKVKDDFFLATTDPVFKNALADFDEGGAKSLLNNILRVSNEGKVVFDIEHEDKPTVGLTNLSEENVLQGDLFENLKSKITNFDFSNNSLKVCPSRAELDNISKGLKDASLLMQKLENVDVTMVENEIINQHYFLNPQYNANLQSDSQILPLNDNPFLEHINDNDQPDFEFDAYANTNNDDIIQDNVSNTSKRTQYSLFMDGVENSDDSQYNFTLGNVFGDEQDDNDNTIRIRKNLPPLNKKPNDVFAQNRLDEVEMDYINKYDDIGSRPDVYWKITRLKRNAKLMKALSTNDDGDNDGDENDSDATKSSKKSKTKKYKLARTDTHKLIDFMSDGDMKDDNFDLDQDIPLFESSDYLSQIMLSEKERNSGKHVLDGDLKFSAKLLAFLSLKPNQLTMNSVLLPNRMRTYEEKEKENIPAGPEYFAETYKNDNPQINTTNNTSHENSILHDINNDDLPVFEDFDPNGIEGFDAPLNNDDNTDTPTEFRTQSQITQRSNKGGLINYAKRSKRVDVKLLKQNIWTSIEEISISKKKRSASHFNEDNETQNENEKDNKDEAESNDINTPTKTLINSDNVLDDNNDLENKDTMKFTKVVEIMSTKYNENIKKDLSTSFCFICLLHLANEQGLTLEMENDYEDIIIHK</sequence>
<keyword evidence="6" id="KW-0963">Cytoplasm</keyword>
<comment type="subcellular location">
    <subcellularLocation>
        <location evidence="1">Chromosome</location>
    </subcellularLocation>
    <subcellularLocation>
        <location evidence="2">Cytoplasm</location>
    </subcellularLocation>
</comment>
<dbReference type="InterPro" id="IPR023093">
    <property type="entry name" value="ScpA-like_C"/>
</dbReference>
<evidence type="ECO:0000256" key="9">
    <source>
        <dbReference type="ARBA" id="ARBA00023067"/>
    </source>
</evidence>
<keyword evidence="8" id="KW-0498">Mitosis</keyword>
<keyword evidence="5" id="KW-0158">Chromosome</keyword>
<feature type="compositionally biased region" description="Acidic residues" evidence="11">
    <location>
        <begin position="467"/>
        <end position="478"/>
    </location>
</feature>
<evidence type="ECO:0000256" key="6">
    <source>
        <dbReference type="ARBA" id="ARBA00022490"/>
    </source>
</evidence>
<evidence type="ECO:0000256" key="10">
    <source>
        <dbReference type="ARBA" id="ARBA00023306"/>
    </source>
</evidence>
<evidence type="ECO:0000256" key="8">
    <source>
        <dbReference type="ARBA" id="ARBA00022776"/>
    </source>
</evidence>
<dbReference type="Proteomes" id="UP001378960">
    <property type="component" value="Unassembled WGS sequence"/>
</dbReference>
<protein>
    <recommendedName>
        <fullName evidence="4">Condensin complex subunit 2</fullName>
    </recommendedName>
</protein>
<name>A0AAV5R1Z6_PICKL</name>
<evidence type="ECO:0000256" key="3">
    <source>
        <dbReference type="ARBA" id="ARBA00009471"/>
    </source>
</evidence>
<dbReference type="GO" id="GO:0051301">
    <property type="term" value="P:cell division"/>
    <property type="evidence" value="ECO:0007669"/>
    <property type="project" value="UniProtKB-KW"/>
</dbReference>
<dbReference type="GO" id="GO:0007076">
    <property type="term" value="P:mitotic chromosome condensation"/>
    <property type="evidence" value="ECO:0007669"/>
    <property type="project" value="InterPro"/>
</dbReference>
<organism evidence="12 13">
    <name type="scientific">Pichia kluyveri</name>
    <name type="common">Yeast</name>
    <dbReference type="NCBI Taxonomy" id="36015"/>
    <lineage>
        <taxon>Eukaryota</taxon>
        <taxon>Fungi</taxon>
        <taxon>Dikarya</taxon>
        <taxon>Ascomycota</taxon>
        <taxon>Saccharomycotina</taxon>
        <taxon>Pichiomycetes</taxon>
        <taxon>Pichiales</taxon>
        <taxon>Pichiaceae</taxon>
        <taxon>Pichia</taxon>
    </lineage>
</organism>
<feature type="region of interest" description="Disordered" evidence="11">
    <location>
        <begin position="706"/>
        <end position="749"/>
    </location>
</feature>
<proteinExistence type="inferred from homology"/>
<dbReference type="PANTHER" id="PTHR13108">
    <property type="entry name" value="CONDENSIN COMPLEX SUBUNIT 2"/>
    <property type="match status" value="1"/>
</dbReference>
<evidence type="ECO:0000256" key="1">
    <source>
        <dbReference type="ARBA" id="ARBA00004286"/>
    </source>
</evidence>
<evidence type="ECO:0000256" key="11">
    <source>
        <dbReference type="SAM" id="MobiDB-lite"/>
    </source>
</evidence>
<keyword evidence="7" id="KW-0132">Cell division</keyword>
<accession>A0AAV5R1Z6</accession>
<keyword evidence="9" id="KW-0226">DNA condensation</keyword>
<dbReference type="InterPro" id="IPR022816">
    <property type="entry name" value="Condensin_barren_su2"/>
</dbReference>
<reference evidence="12 13" key="1">
    <citation type="journal article" date="2023" name="Elife">
        <title>Identification of key yeast species and microbe-microbe interactions impacting larval growth of Drosophila in the wild.</title>
        <authorList>
            <person name="Mure A."/>
            <person name="Sugiura Y."/>
            <person name="Maeda R."/>
            <person name="Honda K."/>
            <person name="Sakurai N."/>
            <person name="Takahashi Y."/>
            <person name="Watada M."/>
            <person name="Katoh T."/>
            <person name="Gotoh A."/>
            <person name="Gotoh Y."/>
            <person name="Taniguchi I."/>
            <person name="Nakamura K."/>
            <person name="Hayashi T."/>
            <person name="Katayama T."/>
            <person name="Uemura T."/>
            <person name="Hattori Y."/>
        </authorList>
    </citation>
    <scope>NUCLEOTIDE SEQUENCE [LARGE SCALE GENOMIC DNA]</scope>
    <source>
        <strain evidence="12 13">PK-24</strain>
    </source>
</reference>
<keyword evidence="13" id="KW-1185">Reference proteome</keyword>
<evidence type="ECO:0000256" key="7">
    <source>
        <dbReference type="ARBA" id="ARBA00022618"/>
    </source>
</evidence>
<comment type="caution">
    <text evidence="12">The sequence shown here is derived from an EMBL/GenBank/DDBJ whole genome shotgun (WGS) entry which is preliminary data.</text>
</comment>